<evidence type="ECO:0000256" key="2">
    <source>
        <dbReference type="ARBA" id="ARBA00023125"/>
    </source>
</evidence>
<sequence length="288" mass="31715">MVRRATADRDTTVADRGADEQRTAVERKAFEEQVRGLLPAASHLSARRVRDLLRAALRGGEFGTGRLPGEAELMAQYRAPRDVVREALDLLRRDGLIERRRGLGTLTVRAEYVVPGALPPQDRALDEHLAVGAITPRLLHWAWAPAPRVIAEQLDDTAVGDDCLCVEYVLLADRRPMAVFTNYIRAPEAARVDQSGFRRDFYALLHSGGIDLTSCDVGVQAAGADEHTAALLHVLPGEPVLLVQQRIRDHTGRVVDYALGTCRNELLIEIGRIPRIDVTGAHRPKDPA</sequence>
<comment type="caution">
    <text evidence="6">The sequence shown here is derived from an EMBL/GenBank/DDBJ whole genome shotgun (WGS) entry which is preliminary data.</text>
</comment>
<dbReference type="GO" id="GO:0003677">
    <property type="term" value="F:DNA binding"/>
    <property type="evidence" value="ECO:0007669"/>
    <property type="project" value="UniProtKB-KW"/>
</dbReference>
<name>A0A370GHM7_9NOCA</name>
<protein>
    <submittedName>
        <fullName evidence="6">GntR family transcriptional regulator</fullName>
    </submittedName>
</protein>
<dbReference type="InterPro" id="IPR000524">
    <property type="entry name" value="Tscrpt_reg_HTH_GntR"/>
</dbReference>
<dbReference type="Proteomes" id="UP000255355">
    <property type="component" value="Unassembled WGS sequence"/>
</dbReference>
<dbReference type="SMART" id="SM00866">
    <property type="entry name" value="UTRA"/>
    <property type="match status" value="1"/>
</dbReference>
<proteinExistence type="predicted"/>
<feature type="domain" description="HTH gntR-type" evidence="5">
    <location>
        <begin position="42"/>
        <end position="110"/>
    </location>
</feature>
<dbReference type="Pfam" id="PF00392">
    <property type="entry name" value="GntR"/>
    <property type="match status" value="1"/>
</dbReference>
<dbReference type="GO" id="GO:0003700">
    <property type="term" value="F:DNA-binding transcription factor activity"/>
    <property type="evidence" value="ECO:0007669"/>
    <property type="project" value="InterPro"/>
</dbReference>
<dbReference type="SUPFAM" id="SSF46785">
    <property type="entry name" value="Winged helix' DNA-binding domain"/>
    <property type="match status" value="1"/>
</dbReference>
<dbReference type="Gene3D" id="3.40.1410.10">
    <property type="entry name" value="Chorismate lyase-like"/>
    <property type="match status" value="1"/>
</dbReference>
<keyword evidence="7" id="KW-1185">Reference proteome</keyword>
<dbReference type="PANTHER" id="PTHR44846">
    <property type="entry name" value="MANNOSYL-D-GLYCERATE TRANSPORT/METABOLISM SYSTEM REPRESSOR MNGR-RELATED"/>
    <property type="match status" value="1"/>
</dbReference>
<dbReference type="PROSITE" id="PS50949">
    <property type="entry name" value="HTH_GNTR"/>
    <property type="match status" value="1"/>
</dbReference>
<keyword evidence="1" id="KW-0805">Transcription regulation</keyword>
<organism evidence="6 7">
    <name type="scientific">Nocardia mexicana</name>
    <dbReference type="NCBI Taxonomy" id="279262"/>
    <lineage>
        <taxon>Bacteria</taxon>
        <taxon>Bacillati</taxon>
        <taxon>Actinomycetota</taxon>
        <taxon>Actinomycetes</taxon>
        <taxon>Mycobacteriales</taxon>
        <taxon>Nocardiaceae</taxon>
        <taxon>Nocardia</taxon>
    </lineage>
</organism>
<feature type="region of interest" description="Disordered" evidence="4">
    <location>
        <begin position="1"/>
        <end position="20"/>
    </location>
</feature>
<dbReference type="AlphaFoldDB" id="A0A370GHM7"/>
<dbReference type="Gene3D" id="1.10.10.10">
    <property type="entry name" value="Winged helix-like DNA-binding domain superfamily/Winged helix DNA-binding domain"/>
    <property type="match status" value="1"/>
</dbReference>
<dbReference type="Pfam" id="PF07702">
    <property type="entry name" value="UTRA"/>
    <property type="match status" value="1"/>
</dbReference>
<dbReference type="STRING" id="1210089.GCA_001613165_06372"/>
<evidence type="ECO:0000256" key="4">
    <source>
        <dbReference type="SAM" id="MobiDB-lite"/>
    </source>
</evidence>
<accession>A0A370GHM7</accession>
<reference evidence="6 7" key="1">
    <citation type="submission" date="2018-07" db="EMBL/GenBank/DDBJ databases">
        <title>Genomic Encyclopedia of Type Strains, Phase IV (KMG-IV): sequencing the most valuable type-strain genomes for metagenomic binning, comparative biology and taxonomic classification.</title>
        <authorList>
            <person name="Goeker M."/>
        </authorList>
    </citation>
    <scope>NUCLEOTIDE SEQUENCE [LARGE SCALE GENOMIC DNA]</scope>
    <source>
        <strain evidence="6 7">DSM 44952</strain>
    </source>
</reference>
<evidence type="ECO:0000256" key="1">
    <source>
        <dbReference type="ARBA" id="ARBA00023015"/>
    </source>
</evidence>
<evidence type="ECO:0000313" key="6">
    <source>
        <dbReference type="EMBL" id="RDI42746.1"/>
    </source>
</evidence>
<evidence type="ECO:0000259" key="5">
    <source>
        <dbReference type="PROSITE" id="PS50949"/>
    </source>
</evidence>
<dbReference type="GO" id="GO:0045892">
    <property type="term" value="P:negative regulation of DNA-templated transcription"/>
    <property type="evidence" value="ECO:0007669"/>
    <property type="project" value="TreeGrafter"/>
</dbReference>
<dbReference type="InterPro" id="IPR028978">
    <property type="entry name" value="Chorismate_lyase_/UTRA_dom_sf"/>
</dbReference>
<dbReference type="PANTHER" id="PTHR44846:SF17">
    <property type="entry name" value="GNTR-FAMILY TRANSCRIPTIONAL REGULATOR"/>
    <property type="match status" value="1"/>
</dbReference>
<evidence type="ECO:0000256" key="3">
    <source>
        <dbReference type="ARBA" id="ARBA00023163"/>
    </source>
</evidence>
<gene>
    <name evidence="6" type="ORF">DFR68_1249</name>
</gene>
<dbReference type="CDD" id="cd07377">
    <property type="entry name" value="WHTH_GntR"/>
    <property type="match status" value="1"/>
</dbReference>
<dbReference type="InterPro" id="IPR036390">
    <property type="entry name" value="WH_DNA-bd_sf"/>
</dbReference>
<dbReference type="InterPro" id="IPR036388">
    <property type="entry name" value="WH-like_DNA-bd_sf"/>
</dbReference>
<dbReference type="SMART" id="SM00345">
    <property type="entry name" value="HTH_GNTR"/>
    <property type="match status" value="1"/>
</dbReference>
<dbReference type="PRINTS" id="PR00035">
    <property type="entry name" value="HTHGNTR"/>
</dbReference>
<dbReference type="InterPro" id="IPR050679">
    <property type="entry name" value="Bact_HTH_transcr_reg"/>
</dbReference>
<evidence type="ECO:0000313" key="7">
    <source>
        <dbReference type="Proteomes" id="UP000255355"/>
    </source>
</evidence>
<dbReference type="EMBL" id="QQAZ01000024">
    <property type="protein sequence ID" value="RDI42746.1"/>
    <property type="molecule type" value="Genomic_DNA"/>
</dbReference>
<keyword evidence="3" id="KW-0804">Transcription</keyword>
<keyword evidence="2" id="KW-0238">DNA-binding</keyword>
<dbReference type="SUPFAM" id="SSF64288">
    <property type="entry name" value="Chorismate lyase-like"/>
    <property type="match status" value="1"/>
</dbReference>
<dbReference type="InterPro" id="IPR011663">
    <property type="entry name" value="UTRA"/>
</dbReference>